<dbReference type="EMBL" id="FXBB01000013">
    <property type="protein sequence ID" value="SMG29136.1"/>
    <property type="molecule type" value="Genomic_DNA"/>
</dbReference>
<dbReference type="AlphaFoldDB" id="A0A1X7JNW0"/>
<accession>A0A1X7JNW0</accession>
<evidence type="ECO:0000313" key="2">
    <source>
        <dbReference type="Proteomes" id="UP000193355"/>
    </source>
</evidence>
<keyword evidence="2" id="KW-1185">Reference proteome</keyword>
<dbReference type="STRING" id="561720.SAMN06275492_11367"/>
<protein>
    <submittedName>
        <fullName evidence="1">Uncharacterized protein</fullName>
    </submittedName>
</protein>
<dbReference type="Proteomes" id="UP000193355">
    <property type="component" value="Unassembled WGS sequence"/>
</dbReference>
<sequence>MPYRGEERESYPGAKSRMLTGNLIVKVKDRFKDAVDLNVYDPRSPFWIWDVIRFSVKGGEPAWIVEGELLFKGVPSWEDLEKALEDQIKKRKGVIK</sequence>
<gene>
    <name evidence="1" type="ORF">SAMN06275492_11367</name>
</gene>
<reference evidence="2" key="1">
    <citation type="submission" date="2017-04" db="EMBL/GenBank/DDBJ databases">
        <authorList>
            <person name="Varghese N."/>
            <person name="Submissions S."/>
        </authorList>
    </citation>
    <scope>NUCLEOTIDE SEQUENCE [LARGE SCALE GENOMIC DNA]</scope>
    <source>
        <strain evidence="2">USBA 82</strain>
    </source>
</reference>
<name>A0A1X7JNW0_9BACT</name>
<proteinExistence type="predicted"/>
<organism evidence="1 2">
    <name type="scientific">Dethiosulfovibrio salsuginis</name>
    <dbReference type="NCBI Taxonomy" id="561720"/>
    <lineage>
        <taxon>Bacteria</taxon>
        <taxon>Thermotogati</taxon>
        <taxon>Synergistota</taxon>
        <taxon>Synergistia</taxon>
        <taxon>Synergistales</taxon>
        <taxon>Dethiosulfovibrionaceae</taxon>
        <taxon>Dethiosulfovibrio</taxon>
    </lineage>
</organism>
<evidence type="ECO:0000313" key="1">
    <source>
        <dbReference type="EMBL" id="SMG29136.1"/>
    </source>
</evidence>